<dbReference type="AlphaFoldDB" id="A0A2P5AIK6"/>
<evidence type="ECO:0000256" key="1">
    <source>
        <dbReference type="SAM" id="MobiDB-lite"/>
    </source>
</evidence>
<feature type="region of interest" description="Disordered" evidence="1">
    <location>
        <begin position="1"/>
        <end position="66"/>
    </location>
</feature>
<protein>
    <submittedName>
        <fullName evidence="2">Uncharacterized protein</fullName>
    </submittedName>
</protein>
<evidence type="ECO:0000313" key="2">
    <source>
        <dbReference type="EMBL" id="PON36368.1"/>
    </source>
</evidence>
<feature type="compositionally biased region" description="Basic and acidic residues" evidence="1">
    <location>
        <begin position="28"/>
        <end position="52"/>
    </location>
</feature>
<sequence length="66" mass="7604">MSNKKKEKDKKSSEKAKHSCPFVHSHRTASEKSTGEIPHKIEPTWEKSRQQETNRSNKGLIEPTMV</sequence>
<gene>
    <name evidence="2" type="ORF">PanWU01x14_328930</name>
</gene>
<organism evidence="2 3">
    <name type="scientific">Parasponia andersonii</name>
    <name type="common">Sponia andersonii</name>
    <dbReference type="NCBI Taxonomy" id="3476"/>
    <lineage>
        <taxon>Eukaryota</taxon>
        <taxon>Viridiplantae</taxon>
        <taxon>Streptophyta</taxon>
        <taxon>Embryophyta</taxon>
        <taxon>Tracheophyta</taxon>
        <taxon>Spermatophyta</taxon>
        <taxon>Magnoliopsida</taxon>
        <taxon>eudicotyledons</taxon>
        <taxon>Gunneridae</taxon>
        <taxon>Pentapetalae</taxon>
        <taxon>rosids</taxon>
        <taxon>fabids</taxon>
        <taxon>Rosales</taxon>
        <taxon>Cannabaceae</taxon>
        <taxon>Parasponia</taxon>
    </lineage>
</organism>
<reference evidence="3" key="1">
    <citation type="submission" date="2016-06" db="EMBL/GenBank/DDBJ databases">
        <title>Parallel loss of symbiosis genes in relatives of nitrogen-fixing non-legume Parasponia.</title>
        <authorList>
            <person name="Van Velzen R."/>
            <person name="Holmer R."/>
            <person name="Bu F."/>
            <person name="Rutten L."/>
            <person name="Van Zeijl A."/>
            <person name="Liu W."/>
            <person name="Santuari L."/>
            <person name="Cao Q."/>
            <person name="Sharma T."/>
            <person name="Shen D."/>
            <person name="Roswanjaya Y."/>
            <person name="Wardhani T."/>
            <person name="Kalhor M.S."/>
            <person name="Jansen J."/>
            <person name="Van den Hoogen J."/>
            <person name="Gungor B."/>
            <person name="Hartog M."/>
            <person name="Hontelez J."/>
            <person name="Verver J."/>
            <person name="Yang W.-C."/>
            <person name="Schijlen E."/>
            <person name="Repin R."/>
            <person name="Schilthuizen M."/>
            <person name="Schranz E."/>
            <person name="Heidstra R."/>
            <person name="Miyata K."/>
            <person name="Fedorova E."/>
            <person name="Kohlen W."/>
            <person name="Bisseling T."/>
            <person name="Smit S."/>
            <person name="Geurts R."/>
        </authorList>
    </citation>
    <scope>NUCLEOTIDE SEQUENCE [LARGE SCALE GENOMIC DNA]</scope>
    <source>
        <strain evidence="3">cv. WU1-14</strain>
    </source>
</reference>
<name>A0A2P5AIK6_PARAD</name>
<dbReference type="EMBL" id="JXTB01000572">
    <property type="protein sequence ID" value="PON36368.1"/>
    <property type="molecule type" value="Genomic_DNA"/>
</dbReference>
<proteinExistence type="predicted"/>
<evidence type="ECO:0000313" key="3">
    <source>
        <dbReference type="Proteomes" id="UP000237105"/>
    </source>
</evidence>
<dbReference type="Proteomes" id="UP000237105">
    <property type="component" value="Unassembled WGS sequence"/>
</dbReference>
<comment type="caution">
    <text evidence="2">The sequence shown here is derived from an EMBL/GenBank/DDBJ whole genome shotgun (WGS) entry which is preliminary data.</text>
</comment>
<feature type="compositionally biased region" description="Basic and acidic residues" evidence="1">
    <location>
        <begin position="1"/>
        <end position="17"/>
    </location>
</feature>
<keyword evidence="3" id="KW-1185">Reference proteome</keyword>
<accession>A0A2P5AIK6</accession>